<organism evidence="1 2">
    <name type="scientific">Porites lobata</name>
    <dbReference type="NCBI Taxonomy" id="104759"/>
    <lineage>
        <taxon>Eukaryota</taxon>
        <taxon>Metazoa</taxon>
        <taxon>Cnidaria</taxon>
        <taxon>Anthozoa</taxon>
        <taxon>Hexacorallia</taxon>
        <taxon>Scleractinia</taxon>
        <taxon>Fungiina</taxon>
        <taxon>Poritidae</taxon>
        <taxon>Porites</taxon>
    </lineage>
</organism>
<dbReference type="Proteomes" id="UP001159405">
    <property type="component" value="Unassembled WGS sequence"/>
</dbReference>
<dbReference type="EMBL" id="CALNXK010000069">
    <property type="protein sequence ID" value="CAH3142684.1"/>
    <property type="molecule type" value="Genomic_DNA"/>
</dbReference>
<proteinExistence type="predicted"/>
<reference evidence="1 2" key="1">
    <citation type="submission" date="2022-05" db="EMBL/GenBank/DDBJ databases">
        <authorList>
            <consortium name="Genoscope - CEA"/>
            <person name="William W."/>
        </authorList>
    </citation>
    <scope>NUCLEOTIDE SEQUENCE [LARGE SCALE GENOMIC DNA]</scope>
</reference>
<comment type="caution">
    <text evidence="1">The sequence shown here is derived from an EMBL/GenBank/DDBJ whole genome shotgun (WGS) entry which is preliminary data.</text>
</comment>
<protein>
    <submittedName>
        <fullName evidence="1">Uncharacterized protein</fullName>
    </submittedName>
</protein>
<sequence length="439" mass="50306">MDMPHQLDDGSDDFLVERANRLELSENPLFKVNLTFLPYKRQGLKGAVKKEQFSVTFDQLRKPTEEESLGEGLSESLFEAVRDTILKENLQDSTKVHLTLTSKEHSNGTVNSGYLSHVKYGIPVQEFVKRGDYVHAMFESLAREMNSAQNMNPAIGFNATLTFITYPDKGGKGRASKNPNRLPFDLMHKKKDCMIKIKNTDDLCCARAIVTMKEYVDGDPDKQYDNLRRGRPIQERLAKQLHQDAGVPEGPCGYEELEKFQAFLGPQGYKIIAVDYVSCACIFQGKVDQYSKVIYLLKHKNHYNGLRSLIAFLNRSYFCPDCCKEFDVDDAAHHSCMGRNCASCQRTRSQKNKRGCLDFSPGKKRTIHCCDCQRDCYGPDCFKAHKEPKGKKKVSLCQKLKKCLKRCKLYKVNPKQQHKCYHDTCCHCHEFVEIYNHKC</sequence>
<keyword evidence="2" id="KW-1185">Reference proteome</keyword>
<evidence type="ECO:0000313" key="2">
    <source>
        <dbReference type="Proteomes" id="UP001159405"/>
    </source>
</evidence>
<gene>
    <name evidence="1" type="ORF">PLOB_00042539</name>
</gene>
<evidence type="ECO:0000313" key="1">
    <source>
        <dbReference type="EMBL" id="CAH3142684.1"/>
    </source>
</evidence>
<accession>A0ABN8PJZ5</accession>
<name>A0ABN8PJZ5_9CNID</name>